<organism evidence="13">
    <name type="scientific">Longilinea arvoryzae</name>
    <dbReference type="NCBI Taxonomy" id="360412"/>
    <lineage>
        <taxon>Bacteria</taxon>
        <taxon>Bacillati</taxon>
        <taxon>Chloroflexota</taxon>
        <taxon>Anaerolineae</taxon>
        <taxon>Anaerolineales</taxon>
        <taxon>Anaerolineaceae</taxon>
        <taxon>Longilinea</taxon>
    </lineage>
</organism>
<feature type="binding site" evidence="11">
    <location>
        <position position="180"/>
    </location>
    <ligand>
        <name>substrate</name>
    </ligand>
</feature>
<comment type="function">
    <text evidence="1 11">Catalyzes the conversion of dihydroorotate to orotate with quinone as electron acceptor.</text>
</comment>
<dbReference type="GO" id="GO:0106430">
    <property type="term" value="F:dihydroorotate dehydrogenase (quinone) activity"/>
    <property type="evidence" value="ECO:0007669"/>
    <property type="project" value="UniProtKB-EC"/>
</dbReference>
<keyword evidence="11" id="KW-1003">Cell membrane</keyword>
<comment type="subcellular location">
    <subcellularLocation>
        <location evidence="11">Cell membrane</location>
        <topology evidence="11">Peripheral membrane protein</topology>
    </subcellularLocation>
    <subcellularLocation>
        <location evidence="2">Membrane</location>
    </subcellularLocation>
</comment>
<comment type="subunit">
    <text evidence="11">Monomer.</text>
</comment>
<name>A0A0S7BHA2_9CHLR</name>
<evidence type="ECO:0000256" key="1">
    <source>
        <dbReference type="ARBA" id="ARBA00003125"/>
    </source>
</evidence>
<evidence type="ECO:0000259" key="12">
    <source>
        <dbReference type="Pfam" id="PF01180"/>
    </source>
</evidence>
<evidence type="ECO:0000256" key="2">
    <source>
        <dbReference type="ARBA" id="ARBA00004370"/>
    </source>
</evidence>
<dbReference type="InterPro" id="IPR005720">
    <property type="entry name" value="Dihydroorotate_DH_cat"/>
</dbReference>
<dbReference type="InterPro" id="IPR012135">
    <property type="entry name" value="Dihydroorotate_DH_1_2"/>
</dbReference>
<feature type="binding site" evidence="11">
    <location>
        <position position="185"/>
    </location>
    <ligand>
        <name>substrate</name>
    </ligand>
</feature>
<feature type="binding site" evidence="11">
    <location>
        <position position="93"/>
    </location>
    <ligand>
        <name>FMN</name>
        <dbReference type="ChEBI" id="CHEBI:58210"/>
    </ligand>
</feature>
<dbReference type="OrthoDB" id="9802377at2"/>
<dbReference type="GO" id="GO:0005886">
    <property type="term" value="C:plasma membrane"/>
    <property type="evidence" value="ECO:0007669"/>
    <property type="project" value="UniProtKB-SubCell"/>
</dbReference>
<evidence type="ECO:0000256" key="4">
    <source>
        <dbReference type="ARBA" id="ARBA00005359"/>
    </source>
</evidence>
<dbReference type="NCBIfam" id="NF003645">
    <property type="entry name" value="PRK05286.1-2"/>
    <property type="match status" value="1"/>
</dbReference>
<dbReference type="NCBIfam" id="NF003652">
    <property type="entry name" value="PRK05286.2-5"/>
    <property type="match status" value="1"/>
</dbReference>
<dbReference type="PIRSF" id="PIRSF000164">
    <property type="entry name" value="DHO_oxidase"/>
    <property type="match status" value="1"/>
</dbReference>
<dbReference type="PANTHER" id="PTHR48109">
    <property type="entry name" value="DIHYDROOROTATE DEHYDROGENASE (QUINONE), MITOCHONDRIAL-RELATED"/>
    <property type="match status" value="1"/>
</dbReference>
<feature type="binding site" evidence="11">
    <location>
        <position position="305"/>
    </location>
    <ligand>
        <name>FMN</name>
        <dbReference type="ChEBI" id="CHEBI:58210"/>
    </ligand>
</feature>
<sequence length="355" mass="38391">MSTPYRIVRPLIFRLTPEQAHTSTIALLRLGGSLGIGRWVLRAWFHTREQGPAVQAFGLTFPNPLGMAAGYDKDGLGWRGLACLGFGHIEIGTVTPKAQPGNPKPRIFRLVEEEGVINRMGFPNRGAEFMARRLRAPHPRGLVLGVNIGKNKVTPLEESVSDYLSLFDTFAPLSDYLAVNISSPNTPDLRKLQSRQALEELLAPLAARRAEYTRASGRSMPLLVKLAPDLNDAELDEALDVILQQGMDGVIIHNTTVRRDLVKTSAKAGETGGLSGRPINAMNTAMLRKVVARTGGKLPVVASGGVMCAADAQEKLDNGAVLVQLYTGLIYEGPGLVRDILNAGMRISRPSGFAR</sequence>
<dbReference type="GO" id="GO:0006207">
    <property type="term" value="P:'de novo' pyrimidine nucleobase biosynthetic process"/>
    <property type="evidence" value="ECO:0007669"/>
    <property type="project" value="UniProtKB-UniRule"/>
</dbReference>
<comment type="catalytic activity">
    <reaction evidence="10 11">
        <text>(S)-dihydroorotate + a quinone = orotate + a quinol</text>
        <dbReference type="Rhea" id="RHEA:30187"/>
        <dbReference type="ChEBI" id="CHEBI:24646"/>
        <dbReference type="ChEBI" id="CHEBI:30839"/>
        <dbReference type="ChEBI" id="CHEBI:30864"/>
        <dbReference type="ChEBI" id="CHEBI:132124"/>
        <dbReference type="EC" id="1.3.5.2"/>
    </reaction>
</comment>
<evidence type="ECO:0000313" key="14">
    <source>
        <dbReference type="Proteomes" id="UP000055060"/>
    </source>
</evidence>
<evidence type="ECO:0000256" key="10">
    <source>
        <dbReference type="ARBA" id="ARBA00048639"/>
    </source>
</evidence>
<keyword evidence="6 11" id="KW-0288">FMN</keyword>
<dbReference type="STRING" id="360412.LARV_00582"/>
<feature type="active site" description="Nucleophile" evidence="11">
    <location>
        <position position="183"/>
    </location>
</feature>
<dbReference type="HAMAP" id="MF_00225">
    <property type="entry name" value="DHO_dh_type2"/>
    <property type="match status" value="1"/>
</dbReference>
<evidence type="ECO:0000256" key="8">
    <source>
        <dbReference type="ARBA" id="ARBA00023002"/>
    </source>
</evidence>
<accession>A0A0S7BHA2</accession>
<keyword evidence="5 11" id="KW-0285">Flavoprotein</keyword>
<dbReference type="RefSeq" id="WP_075072235.1">
    <property type="nucleotide sequence ID" value="NZ_DF967972.1"/>
</dbReference>
<feature type="binding site" evidence="11">
    <location>
        <position position="147"/>
    </location>
    <ligand>
        <name>FMN</name>
        <dbReference type="ChEBI" id="CHEBI:58210"/>
    </ligand>
</feature>
<dbReference type="InterPro" id="IPR005719">
    <property type="entry name" value="Dihydroorotate_DH_2"/>
</dbReference>
<feature type="binding site" evidence="11">
    <location>
        <begin position="69"/>
        <end position="73"/>
    </location>
    <ligand>
        <name>FMN</name>
        <dbReference type="ChEBI" id="CHEBI:58210"/>
    </ligand>
</feature>
<gene>
    <name evidence="11" type="primary">pyrD</name>
    <name evidence="13" type="ORF">LARV_00582</name>
</gene>
<dbReference type="UniPathway" id="UPA00070">
    <property type="reaction ID" value="UER00946"/>
</dbReference>
<evidence type="ECO:0000256" key="3">
    <source>
        <dbReference type="ARBA" id="ARBA00005161"/>
    </source>
</evidence>
<dbReference type="SUPFAM" id="SSF51395">
    <property type="entry name" value="FMN-linked oxidoreductases"/>
    <property type="match status" value="1"/>
</dbReference>
<proteinExistence type="inferred from homology"/>
<dbReference type="InterPro" id="IPR013785">
    <property type="entry name" value="Aldolase_TIM"/>
</dbReference>
<comment type="cofactor">
    <cofactor evidence="11">
        <name>FMN</name>
        <dbReference type="ChEBI" id="CHEBI:58210"/>
    </cofactor>
    <text evidence="11">Binds 1 FMN per subunit.</text>
</comment>
<feature type="binding site" evidence="11">
    <location>
        <position position="225"/>
    </location>
    <ligand>
        <name>FMN</name>
        <dbReference type="ChEBI" id="CHEBI:58210"/>
    </ligand>
</feature>
<dbReference type="Proteomes" id="UP000055060">
    <property type="component" value="Unassembled WGS sequence"/>
</dbReference>
<protein>
    <recommendedName>
        <fullName evidence="11">Dihydroorotate dehydrogenase (quinone)</fullName>
        <ecNumber evidence="11">1.3.5.2</ecNumber>
    </recommendedName>
    <alternativeName>
        <fullName evidence="11">DHOdehase</fullName>
        <shortName evidence="11">DHOD</shortName>
        <shortName evidence="11">DHODase</shortName>
    </alternativeName>
    <alternativeName>
        <fullName evidence="11">Dihydroorotate oxidase</fullName>
    </alternativeName>
</protein>
<feature type="binding site" evidence="11">
    <location>
        <begin position="326"/>
        <end position="327"/>
    </location>
    <ligand>
        <name>FMN</name>
        <dbReference type="ChEBI" id="CHEBI:58210"/>
    </ligand>
</feature>
<feature type="binding site" evidence="11">
    <location>
        <position position="276"/>
    </location>
    <ligand>
        <name>FMN</name>
        <dbReference type="ChEBI" id="CHEBI:58210"/>
    </ligand>
</feature>
<feature type="binding site" evidence="11">
    <location>
        <begin position="254"/>
        <end position="255"/>
    </location>
    <ligand>
        <name>substrate</name>
    </ligand>
</feature>
<comment type="similarity">
    <text evidence="4 11">Belongs to the dihydroorotate dehydrogenase family. Type 2 subfamily.</text>
</comment>
<dbReference type="PROSITE" id="PS00911">
    <property type="entry name" value="DHODEHASE_1"/>
    <property type="match status" value="1"/>
</dbReference>
<dbReference type="Pfam" id="PF01180">
    <property type="entry name" value="DHO_dh"/>
    <property type="match status" value="1"/>
</dbReference>
<feature type="binding site" evidence="11">
    <location>
        <position position="180"/>
    </location>
    <ligand>
        <name>FMN</name>
        <dbReference type="ChEBI" id="CHEBI:58210"/>
    </ligand>
</feature>
<dbReference type="CDD" id="cd04738">
    <property type="entry name" value="DHOD_2_like"/>
    <property type="match status" value="1"/>
</dbReference>
<dbReference type="NCBIfam" id="TIGR01036">
    <property type="entry name" value="pyrD_sub2"/>
    <property type="match status" value="1"/>
</dbReference>
<evidence type="ECO:0000256" key="5">
    <source>
        <dbReference type="ARBA" id="ARBA00022630"/>
    </source>
</evidence>
<dbReference type="GO" id="GO:0044205">
    <property type="term" value="P:'de novo' UMP biosynthetic process"/>
    <property type="evidence" value="ECO:0007669"/>
    <property type="project" value="UniProtKB-UniRule"/>
</dbReference>
<dbReference type="GO" id="GO:0005737">
    <property type="term" value="C:cytoplasm"/>
    <property type="evidence" value="ECO:0007669"/>
    <property type="project" value="InterPro"/>
</dbReference>
<dbReference type="InterPro" id="IPR050074">
    <property type="entry name" value="DHO_dehydrogenase"/>
</dbReference>
<reference evidence="13" key="1">
    <citation type="submission" date="2015-07" db="EMBL/GenBank/DDBJ databases">
        <title>Draft Genome Sequences of Anaerolinea thermolimosa IMO-1, Bellilinea caldifistulae GOMI-1, Leptolinea tardivitalis YMTK-2, Levilinea saccharolytica KIBI-1,Longilinea arvoryzae KOME-1, Previously Described as Members of the Anaerolineaceae (Chloroflexi).</title>
        <authorList>
            <person name="Sekiguchi Y."/>
            <person name="Ohashi A."/>
            <person name="Matsuura N."/>
            <person name="Tourlousse M.D."/>
        </authorList>
    </citation>
    <scope>NUCLEOTIDE SEQUENCE [LARGE SCALE GENOMIC DNA]</scope>
    <source>
        <strain evidence="13">KOME-1</strain>
    </source>
</reference>
<feature type="domain" description="Dihydroorotate dehydrogenase catalytic" evidence="12">
    <location>
        <begin position="54"/>
        <end position="341"/>
    </location>
</feature>
<feature type="binding site" evidence="11">
    <location>
        <position position="73"/>
    </location>
    <ligand>
        <name>substrate</name>
    </ligand>
</feature>
<keyword evidence="7 11" id="KW-0665">Pyrimidine biosynthesis</keyword>
<dbReference type="PANTHER" id="PTHR48109:SF4">
    <property type="entry name" value="DIHYDROOROTATE DEHYDROGENASE (QUINONE), MITOCHONDRIAL"/>
    <property type="match status" value="1"/>
</dbReference>
<feature type="binding site" evidence="11">
    <location>
        <begin position="118"/>
        <end position="122"/>
    </location>
    <ligand>
        <name>substrate</name>
    </ligand>
</feature>
<keyword evidence="9 11" id="KW-0472">Membrane</keyword>
<evidence type="ECO:0000256" key="6">
    <source>
        <dbReference type="ARBA" id="ARBA00022643"/>
    </source>
</evidence>
<dbReference type="InterPro" id="IPR001295">
    <property type="entry name" value="Dihydroorotate_DH_CS"/>
</dbReference>
<comment type="pathway">
    <text evidence="3 11">Pyrimidine metabolism; UMP biosynthesis via de novo pathway; orotate from (S)-dihydroorotate (quinone route): step 1/1.</text>
</comment>
<evidence type="ECO:0000313" key="13">
    <source>
        <dbReference type="EMBL" id="GAP12842.1"/>
    </source>
</evidence>
<dbReference type="AlphaFoldDB" id="A0A0S7BHA2"/>
<comment type="caution">
    <text evidence="11">Lacks conserved residue(s) required for the propagation of feature annotation.</text>
</comment>
<evidence type="ECO:0000256" key="11">
    <source>
        <dbReference type="HAMAP-Rule" id="MF_00225"/>
    </source>
</evidence>
<keyword evidence="8 11" id="KW-0560">Oxidoreductase</keyword>
<dbReference type="Gene3D" id="3.20.20.70">
    <property type="entry name" value="Aldolase class I"/>
    <property type="match status" value="1"/>
</dbReference>
<evidence type="ECO:0000256" key="9">
    <source>
        <dbReference type="ARBA" id="ARBA00023136"/>
    </source>
</evidence>
<dbReference type="EC" id="1.3.5.2" evidence="11"/>
<dbReference type="EMBL" id="DF967972">
    <property type="protein sequence ID" value="GAP12842.1"/>
    <property type="molecule type" value="Genomic_DNA"/>
</dbReference>
<keyword evidence="14" id="KW-1185">Reference proteome</keyword>
<evidence type="ECO:0000256" key="7">
    <source>
        <dbReference type="ARBA" id="ARBA00022975"/>
    </source>
</evidence>